<evidence type="ECO:0000313" key="1">
    <source>
        <dbReference type="EMBL" id="EAU55614.1"/>
    </source>
</evidence>
<dbReference type="InParanoid" id="Q0F2D6"/>
<accession>Q0F2D6</accession>
<reference evidence="1 2" key="1">
    <citation type="submission" date="2006-09" db="EMBL/GenBank/DDBJ databases">
        <authorList>
            <person name="Emerson D."/>
            <person name="Ferriera S."/>
            <person name="Johnson J."/>
            <person name="Kravitz S."/>
            <person name="Halpern A."/>
            <person name="Remington K."/>
            <person name="Beeson K."/>
            <person name="Tran B."/>
            <person name="Rogers Y.-H."/>
            <person name="Friedman R."/>
            <person name="Venter J.C."/>
        </authorList>
    </citation>
    <scope>NUCLEOTIDE SEQUENCE [LARGE SCALE GENOMIC DNA]</scope>
    <source>
        <strain evidence="1 2">PV-1</strain>
    </source>
</reference>
<dbReference type="AlphaFoldDB" id="Q0F2D6"/>
<keyword evidence="2" id="KW-1185">Reference proteome</keyword>
<gene>
    <name evidence="1" type="ORF">SPV1_01662</name>
</gene>
<organism evidence="1 2">
    <name type="scientific">Mariprofundus ferrooxydans PV-1</name>
    <dbReference type="NCBI Taxonomy" id="314345"/>
    <lineage>
        <taxon>Bacteria</taxon>
        <taxon>Pseudomonadati</taxon>
        <taxon>Pseudomonadota</taxon>
        <taxon>Candidatius Mariprofundia</taxon>
        <taxon>Mariprofundales</taxon>
        <taxon>Mariprofundaceae</taxon>
        <taxon>Mariprofundus</taxon>
    </lineage>
</organism>
<comment type="caution">
    <text evidence="1">The sequence shown here is derived from an EMBL/GenBank/DDBJ whole genome shotgun (WGS) entry which is preliminary data.</text>
</comment>
<sequence length="41" mass="4781">METPEPAKDKYGNQRHEHYHMMHEKAVFDSIRASVLSHDAS</sequence>
<evidence type="ECO:0000313" key="2">
    <source>
        <dbReference type="Proteomes" id="UP000005297"/>
    </source>
</evidence>
<name>Q0F2D6_9PROT</name>
<protein>
    <submittedName>
        <fullName evidence="1">Uncharacterized protein</fullName>
    </submittedName>
</protein>
<dbReference type="Proteomes" id="UP000005297">
    <property type="component" value="Unassembled WGS sequence"/>
</dbReference>
<dbReference type="HOGENOM" id="CLU_3272480_0_0_0"/>
<proteinExistence type="predicted"/>
<dbReference type="EMBL" id="AATS01000002">
    <property type="protein sequence ID" value="EAU55614.1"/>
    <property type="molecule type" value="Genomic_DNA"/>
</dbReference>